<dbReference type="RefSeq" id="WP_168912194.1">
    <property type="nucleotide sequence ID" value="NZ_JABACI010000002.1"/>
</dbReference>
<dbReference type="Proteomes" id="UP001429745">
    <property type="component" value="Unassembled WGS sequence"/>
</dbReference>
<keyword evidence="16" id="KW-1185">Reference proteome</keyword>
<evidence type="ECO:0000256" key="1">
    <source>
        <dbReference type="ARBA" id="ARBA00000085"/>
    </source>
</evidence>
<keyword evidence="10 13" id="KW-1133">Transmembrane helix</keyword>
<dbReference type="PANTHER" id="PTHR44936:SF10">
    <property type="entry name" value="SENSOR PROTEIN RSTB"/>
    <property type="match status" value="1"/>
</dbReference>
<evidence type="ECO:0000313" key="16">
    <source>
        <dbReference type="Proteomes" id="UP001429745"/>
    </source>
</evidence>
<protein>
    <recommendedName>
        <fullName evidence="3">histidine kinase</fullName>
        <ecNumber evidence="3">2.7.13.3</ecNumber>
    </recommendedName>
</protein>
<dbReference type="Pfam" id="PF17203">
    <property type="entry name" value="sCache_3_2"/>
    <property type="match status" value="1"/>
</dbReference>
<comment type="subcellular location">
    <subcellularLocation>
        <location evidence="2">Cell membrane</location>
        <topology evidence="2">Multi-pass membrane protein</topology>
    </subcellularLocation>
</comment>
<evidence type="ECO:0000256" key="13">
    <source>
        <dbReference type="SAM" id="Phobius"/>
    </source>
</evidence>
<dbReference type="PRINTS" id="PR00344">
    <property type="entry name" value="BCTRLSENSOR"/>
</dbReference>
<keyword evidence="5" id="KW-0808">Transferase</keyword>
<dbReference type="EC" id="2.7.13.3" evidence="3"/>
<evidence type="ECO:0000313" key="15">
    <source>
        <dbReference type="EMBL" id="NLP83680.1"/>
    </source>
</evidence>
<comment type="caution">
    <text evidence="15">The sequence shown here is derived from an EMBL/GenBank/DDBJ whole genome shotgun (WGS) entry which is preliminary data.</text>
</comment>
<feature type="transmembrane region" description="Helical" evidence="13">
    <location>
        <begin position="169"/>
        <end position="190"/>
    </location>
</feature>
<accession>A0ABX1KBD0</accession>
<dbReference type="InterPro" id="IPR033463">
    <property type="entry name" value="sCache_3"/>
</dbReference>
<evidence type="ECO:0000256" key="2">
    <source>
        <dbReference type="ARBA" id="ARBA00004651"/>
    </source>
</evidence>
<keyword evidence="8" id="KW-0418">Kinase</keyword>
<organism evidence="15 16">
    <name type="scientific">Microbacterium salsuginis</name>
    <dbReference type="NCBI Taxonomy" id="2722803"/>
    <lineage>
        <taxon>Bacteria</taxon>
        <taxon>Bacillati</taxon>
        <taxon>Actinomycetota</taxon>
        <taxon>Actinomycetes</taxon>
        <taxon>Micrococcales</taxon>
        <taxon>Microbacteriaceae</taxon>
        <taxon>Microbacterium</taxon>
    </lineage>
</organism>
<dbReference type="InterPro" id="IPR005467">
    <property type="entry name" value="His_kinase_dom"/>
</dbReference>
<proteinExistence type="predicted"/>
<dbReference type="InterPro" id="IPR036890">
    <property type="entry name" value="HATPase_C_sf"/>
</dbReference>
<evidence type="ECO:0000256" key="6">
    <source>
        <dbReference type="ARBA" id="ARBA00022692"/>
    </source>
</evidence>
<dbReference type="SUPFAM" id="SSF103190">
    <property type="entry name" value="Sensory domain-like"/>
    <property type="match status" value="1"/>
</dbReference>
<dbReference type="InterPro" id="IPR050980">
    <property type="entry name" value="2C_sensor_his_kinase"/>
</dbReference>
<sequence length="420" mass="43819">MSMRTSPGSAASRVFLVVAGSVALLVTVLSVVLVLDAQRSERSEAEEVTRAVATSLAALPEVAGAVGGPDASQRLQPVAADVMEVTALDFVTIMTPDGVRVTHRSPSEIGRQYLGTIPEAPAVLTEEFTGTLGPSVRTIAPVQDDGRLVGWVSVGVTLGSISSQLLPRLPFVVSIALALLGAGVVGALLARRTTRRVAGDLPAGSIRDAVASYESVRTLGEALRAQTHEHGNRMHTAVSLLELGRTAEAIEILTETSRQSQALVDQVAARRDGDPTVGALLLGKAAQARERGIQWSAEIDPAAPRSSLPPMDAVSAIGNMIDNAMDAAASGETPRWVRVVFARMPGSPALRVEVSDSGAGIADDIRDRIWEHGFSTKPAGTEGRGVGLALVRSIVTDAGGTVDVRQDPTTFVVTLPARHP</sequence>
<name>A0ABX1KBD0_9MICO</name>
<dbReference type="InterPro" id="IPR004358">
    <property type="entry name" value="Sig_transdc_His_kin-like_C"/>
</dbReference>
<dbReference type="SMART" id="SM00387">
    <property type="entry name" value="HATPase_c"/>
    <property type="match status" value="1"/>
</dbReference>
<evidence type="ECO:0000256" key="4">
    <source>
        <dbReference type="ARBA" id="ARBA00022475"/>
    </source>
</evidence>
<evidence type="ECO:0000256" key="5">
    <source>
        <dbReference type="ARBA" id="ARBA00022679"/>
    </source>
</evidence>
<dbReference type="InterPro" id="IPR003594">
    <property type="entry name" value="HATPase_dom"/>
</dbReference>
<keyword evidence="6 13" id="KW-0812">Transmembrane</keyword>
<dbReference type="Gene3D" id="3.30.450.20">
    <property type="entry name" value="PAS domain"/>
    <property type="match status" value="1"/>
</dbReference>
<comment type="catalytic activity">
    <reaction evidence="1">
        <text>ATP + protein L-histidine = ADP + protein N-phospho-L-histidine.</text>
        <dbReference type="EC" id="2.7.13.3"/>
    </reaction>
</comment>
<evidence type="ECO:0000256" key="12">
    <source>
        <dbReference type="ARBA" id="ARBA00023136"/>
    </source>
</evidence>
<dbReference type="SUPFAM" id="SSF55874">
    <property type="entry name" value="ATPase domain of HSP90 chaperone/DNA topoisomerase II/histidine kinase"/>
    <property type="match status" value="1"/>
</dbReference>
<evidence type="ECO:0000256" key="10">
    <source>
        <dbReference type="ARBA" id="ARBA00022989"/>
    </source>
</evidence>
<dbReference type="InterPro" id="IPR029151">
    <property type="entry name" value="Sensor-like_sf"/>
</dbReference>
<evidence type="ECO:0000256" key="7">
    <source>
        <dbReference type="ARBA" id="ARBA00022741"/>
    </source>
</evidence>
<keyword evidence="11" id="KW-0902">Two-component regulatory system</keyword>
<keyword evidence="4" id="KW-1003">Cell membrane</keyword>
<dbReference type="PANTHER" id="PTHR44936">
    <property type="entry name" value="SENSOR PROTEIN CREC"/>
    <property type="match status" value="1"/>
</dbReference>
<keyword evidence="9" id="KW-0067">ATP-binding</keyword>
<feature type="domain" description="Histidine kinase" evidence="14">
    <location>
        <begin position="225"/>
        <end position="419"/>
    </location>
</feature>
<dbReference type="Pfam" id="PF02518">
    <property type="entry name" value="HATPase_c"/>
    <property type="match status" value="1"/>
</dbReference>
<dbReference type="EMBL" id="JABACI010000002">
    <property type="protein sequence ID" value="NLP83680.1"/>
    <property type="molecule type" value="Genomic_DNA"/>
</dbReference>
<evidence type="ECO:0000256" key="11">
    <source>
        <dbReference type="ARBA" id="ARBA00023012"/>
    </source>
</evidence>
<dbReference type="PROSITE" id="PS50109">
    <property type="entry name" value="HIS_KIN"/>
    <property type="match status" value="1"/>
</dbReference>
<evidence type="ECO:0000256" key="9">
    <source>
        <dbReference type="ARBA" id="ARBA00022840"/>
    </source>
</evidence>
<gene>
    <name evidence="15" type="ORF">HF576_07465</name>
</gene>
<evidence type="ECO:0000256" key="8">
    <source>
        <dbReference type="ARBA" id="ARBA00022777"/>
    </source>
</evidence>
<keyword evidence="12 13" id="KW-0472">Membrane</keyword>
<evidence type="ECO:0000256" key="3">
    <source>
        <dbReference type="ARBA" id="ARBA00012438"/>
    </source>
</evidence>
<evidence type="ECO:0000259" key="14">
    <source>
        <dbReference type="PROSITE" id="PS50109"/>
    </source>
</evidence>
<keyword evidence="7" id="KW-0547">Nucleotide-binding</keyword>
<dbReference type="Gene3D" id="3.30.565.10">
    <property type="entry name" value="Histidine kinase-like ATPase, C-terminal domain"/>
    <property type="match status" value="1"/>
</dbReference>
<reference evidence="15 16" key="1">
    <citation type="submission" date="2020-04" db="EMBL/GenBank/DDBJ databases">
        <title>CFH 90308 Microbacterium sp.</title>
        <authorList>
            <person name="Nie G."/>
            <person name="Ming H."/>
            <person name="Xia T."/>
        </authorList>
    </citation>
    <scope>NUCLEOTIDE SEQUENCE [LARGE SCALE GENOMIC DNA]</scope>
    <source>
        <strain evidence="15 16">CFH 90308</strain>
    </source>
</reference>